<evidence type="ECO:0000256" key="3">
    <source>
        <dbReference type="ARBA" id="ARBA00022989"/>
    </source>
</evidence>
<comment type="subcellular location">
    <subcellularLocation>
        <location evidence="1">Membrane</location>
        <topology evidence="1">Multi-pass membrane protein</topology>
    </subcellularLocation>
</comment>
<comment type="caution">
    <text evidence="7">The sequence shown here is derived from an EMBL/GenBank/DDBJ whole genome shotgun (WGS) entry which is preliminary data.</text>
</comment>
<dbReference type="InterPro" id="IPR000620">
    <property type="entry name" value="EamA_dom"/>
</dbReference>
<proteinExistence type="predicted"/>
<dbReference type="Proteomes" id="UP000293433">
    <property type="component" value="Unassembled WGS sequence"/>
</dbReference>
<dbReference type="PANTHER" id="PTHR22911">
    <property type="entry name" value="ACYL-MALONYL CONDENSING ENZYME-RELATED"/>
    <property type="match status" value="1"/>
</dbReference>
<evidence type="ECO:0000256" key="5">
    <source>
        <dbReference type="SAM" id="Phobius"/>
    </source>
</evidence>
<evidence type="ECO:0000256" key="4">
    <source>
        <dbReference type="ARBA" id="ARBA00023136"/>
    </source>
</evidence>
<feature type="transmembrane region" description="Helical" evidence="5">
    <location>
        <begin position="39"/>
        <end position="58"/>
    </location>
</feature>
<organism evidence="7 8">
    <name type="scientific">Sphaerotilus mobilis</name>
    <dbReference type="NCBI Taxonomy" id="47994"/>
    <lineage>
        <taxon>Bacteria</taxon>
        <taxon>Pseudomonadati</taxon>
        <taxon>Pseudomonadota</taxon>
        <taxon>Betaproteobacteria</taxon>
        <taxon>Burkholderiales</taxon>
        <taxon>Sphaerotilaceae</taxon>
        <taxon>Sphaerotilus</taxon>
    </lineage>
</organism>
<feature type="transmembrane region" description="Helical" evidence="5">
    <location>
        <begin position="183"/>
        <end position="202"/>
    </location>
</feature>
<dbReference type="EMBL" id="SGWV01000010">
    <property type="protein sequence ID" value="RZS53032.1"/>
    <property type="molecule type" value="Genomic_DNA"/>
</dbReference>
<dbReference type="Pfam" id="PF00892">
    <property type="entry name" value="EamA"/>
    <property type="match status" value="1"/>
</dbReference>
<feature type="transmembrane region" description="Helical" evidence="5">
    <location>
        <begin position="151"/>
        <end position="171"/>
    </location>
</feature>
<dbReference type="SUPFAM" id="SSF103481">
    <property type="entry name" value="Multidrug resistance efflux transporter EmrE"/>
    <property type="match status" value="2"/>
</dbReference>
<gene>
    <name evidence="7" type="ORF">EV685_2655</name>
</gene>
<feature type="transmembrane region" description="Helical" evidence="5">
    <location>
        <begin position="267"/>
        <end position="286"/>
    </location>
</feature>
<evidence type="ECO:0000256" key="2">
    <source>
        <dbReference type="ARBA" id="ARBA00022692"/>
    </source>
</evidence>
<evidence type="ECO:0000313" key="8">
    <source>
        <dbReference type="Proteomes" id="UP000293433"/>
    </source>
</evidence>
<keyword evidence="4 5" id="KW-0472">Membrane</keyword>
<keyword evidence="8" id="KW-1185">Reference proteome</keyword>
<keyword evidence="3 5" id="KW-1133">Transmembrane helix</keyword>
<feature type="transmembrane region" description="Helical" evidence="5">
    <location>
        <begin position="126"/>
        <end position="145"/>
    </location>
</feature>
<feature type="transmembrane region" description="Helical" evidence="5">
    <location>
        <begin position="70"/>
        <end position="88"/>
    </location>
</feature>
<reference evidence="7 8" key="1">
    <citation type="submission" date="2019-02" db="EMBL/GenBank/DDBJ databases">
        <title>Genomic Encyclopedia of Type Strains, Phase IV (KMG-IV): sequencing the most valuable type-strain genomes for metagenomic binning, comparative biology and taxonomic classification.</title>
        <authorList>
            <person name="Goeker M."/>
        </authorList>
    </citation>
    <scope>NUCLEOTIDE SEQUENCE [LARGE SCALE GENOMIC DNA]</scope>
    <source>
        <strain evidence="7 8">DSM 10617</strain>
    </source>
</reference>
<sequence length="305" mass="32409">MPRRAPSPTLMMVSAAFLFASMGVAVKLAAASYGSSEIVMYRGVIGMSLMALLMHRQGTSWRTPLPAMHFWRGLSGVSALLMWFYAIVGLPLATAMTLNYMSSIWMAVFLIGGAVMLGGQRIDGRLVLTALAGFCGVALILRPTIEASQLWHGLIGLLSGMLSAMAYLQVSALGRAGEPEARVVFYFSLAGMVAGGLLTAVTDTFHAHTWQGALALLAVGLFATAAQLLMTRAYAIGKPLVNASLQYLGIAFAFVYSVLLFGDPVHLMSVAGMLLIVAAGIAAARLRHDRQKTDRGPDTLAPEIE</sequence>
<dbReference type="InterPro" id="IPR037185">
    <property type="entry name" value="EmrE-like"/>
</dbReference>
<evidence type="ECO:0000313" key="7">
    <source>
        <dbReference type="EMBL" id="RZS53032.1"/>
    </source>
</evidence>
<dbReference type="PANTHER" id="PTHR22911:SF6">
    <property type="entry name" value="SOLUTE CARRIER FAMILY 35 MEMBER G1"/>
    <property type="match status" value="1"/>
</dbReference>
<protein>
    <submittedName>
        <fullName evidence="7">S-adenosylmethionine uptake transporter</fullName>
    </submittedName>
</protein>
<keyword evidence="2 5" id="KW-0812">Transmembrane</keyword>
<dbReference type="AlphaFoldDB" id="A0A4Q7LG35"/>
<name>A0A4Q7LG35_9BURK</name>
<feature type="domain" description="EamA" evidence="6">
    <location>
        <begin position="10"/>
        <end position="141"/>
    </location>
</feature>
<dbReference type="GO" id="GO:0016020">
    <property type="term" value="C:membrane"/>
    <property type="evidence" value="ECO:0007669"/>
    <property type="project" value="UniProtKB-SubCell"/>
</dbReference>
<evidence type="ECO:0000259" key="6">
    <source>
        <dbReference type="Pfam" id="PF00892"/>
    </source>
</evidence>
<feature type="transmembrane region" description="Helical" evidence="5">
    <location>
        <begin position="240"/>
        <end position="261"/>
    </location>
</feature>
<dbReference type="RefSeq" id="WP_242615578.1">
    <property type="nucleotide sequence ID" value="NZ_SGWV01000010.1"/>
</dbReference>
<feature type="transmembrane region" description="Helical" evidence="5">
    <location>
        <begin position="208"/>
        <end position="228"/>
    </location>
</feature>
<feature type="transmembrane region" description="Helical" evidence="5">
    <location>
        <begin position="100"/>
        <end position="119"/>
    </location>
</feature>
<accession>A0A4Q7LG35</accession>
<evidence type="ECO:0000256" key="1">
    <source>
        <dbReference type="ARBA" id="ARBA00004141"/>
    </source>
</evidence>